<dbReference type="EMBL" id="UYRU01057746">
    <property type="protein sequence ID" value="VDN13917.1"/>
    <property type="molecule type" value="Genomic_DNA"/>
</dbReference>
<dbReference type="GO" id="GO:0006511">
    <property type="term" value="P:ubiquitin-dependent protein catabolic process"/>
    <property type="evidence" value="ECO:0007669"/>
    <property type="project" value="InterPro"/>
</dbReference>
<dbReference type="OrthoDB" id="6285430at2759"/>
<reference evidence="3 4" key="1">
    <citation type="submission" date="2018-11" db="EMBL/GenBank/DDBJ databases">
        <authorList>
            <consortium name="Pathogen Informatics"/>
        </authorList>
    </citation>
    <scope>NUCLEOTIDE SEQUENCE [LARGE SCALE GENOMIC DNA]</scope>
</reference>
<dbReference type="InterPro" id="IPR016159">
    <property type="entry name" value="Cullin_repeat-like_dom_sf"/>
</dbReference>
<dbReference type="InterPro" id="IPR001373">
    <property type="entry name" value="Cullin_N"/>
</dbReference>
<protein>
    <recommendedName>
        <fullName evidence="2">Cullin N-terminal domain-containing protein</fullName>
    </recommendedName>
</protein>
<dbReference type="InterPro" id="IPR045093">
    <property type="entry name" value="Cullin"/>
</dbReference>
<evidence type="ECO:0000256" key="1">
    <source>
        <dbReference type="ARBA" id="ARBA00006019"/>
    </source>
</evidence>
<dbReference type="GO" id="GO:0031625">
    <property type="term" value="F:ubiquitin protein ligase binding"/>
    <property type="evidence" value="ECO:0007669"/>
    <property type="project" value="InterPro"/>
</dbReference>
<evidence type="ECO:0000313" key="3">
    <source>
        <dbReference type="EMBL" id="VDN13917.1"/>
    </source>
</evidence>
<feature type="domain" description="Cullin N-terminal" evidence="2">
    <location>
        <begin position="12"/>
        <end position="190"/>
    </location>
</feature>
<dbReference type="SUPFAM" id="SSF74788">
    <property type="entry name" value="Cullin repeat-like"/>
    <property type="match status" value="1"/>
</dbReference>
<accession>A0A3P7LQG6</accession>
<comment type="similarity">
    <text evidence="1">Belongs to the cullin family.</text>
</comment>
<sequence length="223" mass="25990">MSSRLDNLALAWIDLKDGVDRIYEQKMNKKDYMILFTNLIGLELYKKLREYLKQRVTSLRAEGESLMGEELLSFFEKSWRSFRFSSNVLDGAFRYLNRNWVKREFEEGRKSIVVVYAVSMLSFSLNLSFKFLLATTLALMIWRDIMLKPFSQALISAIFREIEKERHGETVATQRLQAIIECLVELRVTTEQYPSQNMQMSGPLQQGLLTQQPRSPLPGQLDA</sequence>
<name>A0A3P7LQG6_DIBLA</name>
<proteinExistence type="inferred from homology"/>
<dbReference type="Pfam" id="PF00888">
    <property type="entry name" value="Cullin"/>
    <property type="match status" value="1"/>
</dbReference>
<gene>
    <name evidence="3" type="ORF">DILT_LOCUS9748</name>
</gene>
<keyword evidence="4" id="KW-1185">Reference proteome</keyword>
<dbReference type="Proteomes" id="UP000281553">
    <property type="component" value="Unassembled WGS sequence"/>
</dbReference>
<evidence type="ECO:0000313" key="4">
    <source>
        <dbReference type="Proteomes" id="UP000281553"/>
    </source>
</evidence>
<dbReference type="Gene3D" id="1.20.1310.10">
    <property type="entry name" value="Cullin Repeats"/>
    <property type="match status" value="2"/>
</dbReference>
<evidence type="ECO:0000259" key="2">
    <source>
        <dbReference type="Pfam" id="PF00888"/>
    </source>
</evidence>
<dbReference type="PANTHER" id="PTHR11932">
    <property type="entry name" value="CULLIN"/>
    <property type="match status" value="1"/>
</dbReference>
<feature type="non-terminal residue" evidence="3">
    <location>
        <position position="223"/>
    </location>
</feature>
<dbReference type="AlphaFoldDB" id="A0A3P7LQG6"/>
<organism evidence="3 4">
    <name type="scientific">Dibothriocephalus latus</name>
    <name type="common">Fish tapeworm</name>
    <name type="synonym">Diphyllobothrium latum</name>
    <dbReference type="NCBI Taxonomy" id="60516"/>
    <lineage>
        <taxon>Eukaryota</taxon>
        <taxon>Metazoa</taxon>
        <taxon>Spiralia</taxon>
        <taxon>Lophotrochozoa</taxon>
        <taxon>Platyhelminthes</taxon>
        <taxon>Cestoda</taxon>
        <taxon>Eucestoda</taxon>
        <taxon>Diphyllobothriidea</taxon>
        <taxon>Diphyllobothriidae</taxon>
        <taxon>Dibothriocephalus</taxon>
    </lineage>
</organism>